<proteinExistence type="predicted"/>
<protein>
    <submittedName>
        <fullName evidence="1">Uncharacterized protein</fullName>
    </submittedName>
</protein>
<dbReference type="AlphaFoldDB" id="A0A9P0HFX1"/>
<keyword evidence="2" id="KW-1185">Reference proteome</keyword>
<sequence>MSLCPPNYWLNLTCGRQQWAALLCGPIQVRTWQCTHYAHFLSHFNCSECREQFEHKKWNIKGFRSSSQGQVNPTVAAKEHSRVHLCLGLALRKP</sequence>
<accession>A0A9P0HFX1</accession>
<evidence type="ECO:0000313" key="2">
    <source>
        <dbReference type="Proteomes" id="UP001152798"/>
    </source>
</evidence>
<reference evidence="1" key="1">
    <citation type="submission" date="2022-01" db="EMBL/GenBank/DDBJ databases">
        <authorList>
            <person name="King R."/>
        </authorList>
    </citation>
    <scope>NUCLEOTIDE SEQUENCE</scope>
</reference>
<dbReference type="Proteomes" id="UP001152798">
    <property type="component" value="Chromosome 5"/>
</dbReference>
<name>A0A9P0HFX1_NEZVI</name>
<evidence type="ECO:0000313" key="1">
    <source>
        <dbReference type="EMBL" id="CAH1401713.1"/>
    </source>
</evidence>
<organism evidence="1 2">
    <name type="scientific">Nezara viridula</name>
    <name type="common">Southern green stink bug</name>
    <name type="synonym">Cimex viridulus</name>
    <dbReference type="NCBI Taxonomy" id="85310"/>
    <lineage>
        <taxon>Eukaryota</taxon>
        <taxon>Metazoa</taxon>
        <taxon>Ecdysozoa</taxon>
        <taxon>Arthropoda</taxon>
        <taxon>Hexapoda</taxon>
        <taxon>Insecta</taxon>
        <taxon>Pterygota</taxon>
        <taxon>Neoptera</taxon>
        <taxon>Paraneoptera</taxon>
        <taxon>Hemiptera</taxon>
        <taxon>Heteroptera</taxon>
        <taxon>Panheteroptera</taxon>
        <taxon>Pentatomomorpha</taxon>
        <taxon>Pentatomoidea</taxon>
        <taxon>Pentatomidae</taxon>
        <taxon>Pentatominae</taxon>
        <taxon>Nezara</taxon>
    </lineage>
</organism>
<dbReference type="EMBL" id="OV725081">
    <property type="protein sequence ID" value="CAH1401713.1"/>
    <property type="molecule type" value="Genomic_DNA"/>
</dbReference>
<gene>
    <name evidence="1" type="ORF">NEZAVI_LOCUS10679</name>
</gene>